<name>A0A090NGR5_SHIDY</name>
<organism evidence="1 2">
    <name type="scientific">Shigella dysenteriae WRSd3</name>
    <dbReference type="NCBI Taxonomy" id="1401327"/>
    <lineage>
        <taxon>Bacteria</taxon>
        <taxon>Pseudomonadati</taxon>
        <taxon>Pseudomonadota</taxon>
        <taxon>Gammaproteobacteria</taxon>
        <taxon>Enterobacterales</taxon>
        <taxon>Enterobacteriaceae</taxon>
        <taxon>Shigella</taxon>
    </lineage>
</organism>
<comment type="caution">
    <text evidence="1">The sequence shown here is derived from an EMBL/GenBank/DDBJ whole genome shotgun (WGS) entry which is preliminary data.</text>
</comment>
<accession>A0A090NGR5</accession>
<dbReference type="EMBL" id="AXUT01000165">
    <property type="protein sequence ID" value="ESU79407.1"/>
    <property type="molecule type" value="Genomic_DNA"/>
</dbReference>
<dbReference type="PATRIC" id="fig|1401327.3.peg.2006"/>
<reference evidence="1 2" key="1">
    <citation type="submission" date="2013-10" db="EMBL/GenBank/DDBJ databases">
        <title>Draft genomes and the virulence plasmids of Sd1617 vaccine constructs: WRSd3 and WRSd5.</title>
        <authorList>
            <person name="Aksomboon Vongsawan A."/>
            <person name="Venkatesan M.M."/>
            <person name="Vaisvil B."/>
            <person name="Emel G."/>
            <person name="Kepatral V."/>
            <person name="Sethabutr O."/>
            <person name="Serichantalergs O."/>
            <person name="Mason C."/>
        </authorList>
    </citation>
    <scope>NUCLEOTIDE SEQUENCE [LARGE SCALE GENOMIC DNA]</scope>
    <source>
        <strain evidence="1 2">WRSd3</strain>
    </source>
</reference>
<gene>
    <name evidence="1" type="ORF">WRSd3_02170</name>
</gene>
<evidence type="ECO:0000313" key="1">
    <source>
        <dbReference type="EMBL" id="ESU79407.1"/>
    </source>
</evidence>
<dbReference type="Proteomes" id="UP000017944">
    <property type="component" value="Unassembled WGS sequence"/>
</dbReference>
<evidence type="ECO:0000313" key="2">
    <source>
        <dbReference type="Proteomes" id="UP000017944"/>
    </source>
</evidence>
<sequence>MKQLKSNICTGAHTALADCNFHEIARVVMLLRLREGDGETGNIEGERFRKLQIICTYHRLELMSM</sequence>
<proteinExistence type="predicted"/>
<protein>
    <submittedName>
        <fullName evidence="1">Uncharacterized protein</fullName>
    </submittedName>
</protein>
<dbReference type="AlphaFoldDB" id="A0A090NGR5"/>